<keyword evidence="5" id="KW-1185">Reference proteome</keyword>
<dbReference type="Gene3D" id="3.10.129.10">
    <property type="entry name" value="Hotdog Thioesterase"/>
    <property type="match status" value="1"/>
</dbReference>
<gene>
    <name evidence="4" type="ORF">FPZ41_02300</name>
</gene>
<name>A0A5N8WKX9_9ACTN</name>
<dbReference type="Proteomes" id="UP000373149">
    <property type="component" value="Unassembled WGS sequence"/>
</dbReference>
<dbReference type="PANTHER" id="PTHR43664">
    <property type="entry name" value="MONOAMINE OXIDASE-RELATED"/>
    <property type="match status" value="1"/>
</dbReference>
<comment type="similarity">
    <text evidence="1">Belongs to the enoyl-CoA hydratase/isomerase family.</text>
</comment>
<accession>A0A5N8WKX9</accession>
<dbReference type="AlphaFoldDB" id="A0A5N8WKX9"/>
<dbReference type="Pfam" id="PF01575">
    <property type="entry name" value="MaoC_dehydratas"/>
    <property type="match status" value="1"/>
</dbReference>
<dbReference type="InterPro" id="IPR002539">
    <property type="entry name" value="MaoC-like_dom"/>
</dbReference>
<evidence type="ECO:0000256" key="2">
    <source>
        <dbReference type="SAM" id="MobiDB-lite"/>
    </source>
</evidence>
<dbReference type="InterPro" id="IPR029069">
    <property type="entry name" value="HotDog_dom_sf"/>
</dbReference>
<reference evidence="4 5" key="1">
    <citation type="submission" date="2019-09" db="EMBL/GenBank/DDBJ databases">
        <authorList>
            <person name="Duangmal K."/>
            <person name="Teo W.F.A."/>
            <person name="Lipun K."/>
        </authorList>
    </citation>
    <scope>NUCLEOTIDE SEQUENCE [LARGE SCALE GENOMIC DNA]</scope>
    <source>
        <strain evidence="4 5">K1PN6</strain>
    </source>
</reference>
<dbReference type="InterPro" id="IPR052342">
    <property type="entry name" value="MCH/BMMD"/>
</dbReference>
<proteinExistence type="inferred from homology"/>
<evidence type="ECO:0000256" key="1">
    <source>
        <dbReference type="ARBA" id="ARBA00005254"/>
    </source>
</evidence>
<dbReference type="PANTHER" id="PTHR43664:SF1">
    <property type="entry name" value="BETA-METHYLMALYL-COA DEHYDRATASE"/>
    <property type="match status" value="1"/>
</dbReference>
<comment type="caution">
    <text evidence="4">The sequence shown here is derived from an EMBL/GenBank/DDBJ whole genome shotgun (WGS) entry which is preliminary data.</text>
</comment>
<dbReference type="SUPFAM" id="SSF54637">
    <property type="entry name" value="Thioesterase/thiol ester dehydrase-isomerase"/>
    <property type="match status" value="1"/>
</dbReference>
<feature type="domain" description="MaoC-like" evidence="3">
    <location>
        <begin position="25"/>
        <end position="132"/>
    </location>
</feature>
<organism evidence="4 5">
    <name type="scientific">Streptomyces acidicola</name>
    <dbReference type="NCBI Taxonomy" id="2596892"/>
    <lineage>
        <taxon>Bacteria</taxon>
        <taxon>Bacillati</taxon>
        <taxon>Actinomycetota</taxon>
        <taxon>Actinomycetes</taxon>
        <taxon>Kitasatosporales</taxon>
        <taxon>Streptomycetaceae</taxon>
        <taxon>Streptomyces</taxon>
    </lineage>
</organism>
<evidence type="ECO:0000259" key="3">
    <source>
        <dbReference type="Pfam" id="PF01575"/>
    </source>
</evidence>
<dbReference type="EMBL" id="VMNX01000003">
    <property type="protein sequence ID" value="MPY47486.1"/>
    <property type="molecule type" value="Genomic_DNA"/>
</dbReference>
<sequence length="179" mass="19105">MTAGTKGAFNRSRHYFEDFAVGDAVLSSGRTVDIGDITSFAGLTGDHYPLHVDEEYGRATRFGGRIAHGPLTFALAVGRIALSGFLGDAIVALLECQNLRALAPVRPGDTIRVRAEVAAAEPGSKPAYGTLRLDYTVTNQRDQEVMRFRTVLLARRRPQDAPGGPGAPGSHRASTEGAR</sequence>
<evidence type="ECO:0000313" key="4">
    <source>
        <dbReference type="EMBL" id="MPY47486.1"/>
    </source>
</evidence>
<dbReference type="RefSeq" id="WP_322619732.1">
    <property type="nucleotide sequence ID" value="NZ_VMNX01000003.1"/>
</dbReference>
<evidence type="ECO:0000313" key="5">
    <source>
        <dbReference type="Proteomes" id="UP000373149"/>
    </source>
</evidence>
<feature type="region of interest" description="Disordered" evidence="2">
    <location>
        <begin position="154"/>
        <end position="179"/>
    </location>
</feature>
<protein>
    <submittedName>
        <fullName evidence="4">Dehydratase</fullName>
    </submittedName>
</protein>